<evidence type="ECO:0000256" key="4">
    <source>
        <dbReference type="ARBA" id="ARBA00022692"/>
    </source>
</evidence>
<feature type="transmembrane region" description="Helical" evidence="10">
    <location>
        <begin position="253"/>
        <end position="275"/>
    </location>
</feature>
<comment type="caution">
    <text evidence="11">The sequence shown here is derived from an EMBL/GenBank/DDBJ whole genome shotgun (WGS) entry which is preliminary data.</text>
</comment>
<keyword evidence="6 10" id="KW-1133">Transmembrane helix</keyword>
<evidence type="ECO:0000256" key="9">
    <source>
        <dbReference type="SAM" id="MobiDB-lite"/>
    </source>
</evidence>
<keyword evidence="3" id="KW-0813">Transport</keyword>
<keyword evidence="8 10" id="KW-0472">Membrane</keyword>
<gene>
    <name evidence="11" type="ORF">Rt10032_c21g6473</name>
</gene>
<evidence type="ECO:0000256" key="3">
    <source>
        <dbReference type="ARBA" id="ARBA00022448"/>
    </source>
</evidence>
<evidence type="ECO:0000313" key="12">
    <source>
        <dbReference type="Proteomes" id="UP000321518"/>
    </source>
</evidence>
<dbReference type="InterPro" id="IPR050567">
    <property type="entry name" value="Mitochondrial_Carrier"/>
</dbReference>
<organism evidence="11 12">
    <name type="scientific">Rhodotorula toruloides</name>
    <name type="common">Yeast</name>
    <name type="synonym">Rhodosporidium toruloides</name>
    <dbReference type="NCBI Taxonomy" id="5286"/>
    <lineage>
        <taxon>Eukaryota</taxon>
        <taxon>Fungi</taxon>
        <taxon>Dikarya</taxon>
        <taxon>Basidiomycota</taxon>
        <taxon>Pucciniomycotina</taxon>
        <taxon>Microbotryomycetes</taxon>
        <taxon>Sporidiobolales</taxon>
        <taxon>Sporidiobolaceae</taxon>
        <taxon>Rhodotorula</taxon>
    </lineage>
</organism>
<accession>A0A511KRE7</accession>
<dbReference type="GO" id="GO:0000064">
    <property type="term" value="F:L-ornithine transmembrane transporter activity"/>
    <property type="evidence" value="ECO:0007669"/>
    <property type="project" value="TreeGrafter"/>
</dbReference>
<dbReference type="PANTHER" id="PTHR45624">
    <property type="entry name" value="MITOCHONDRIAL BASIC AMINO ACIDS TRANSPORTER-RELATED"/>
    <property type="match status" value="1"/>
</dbReference>
<dbReference type="Gene3D" id="1.50.40.10">
    <property type="entry name" value="Mitochondrial carrier domain"/>
    <property type="match status" value="1"/>
</dbReference>
<evidence type="ECO:0000256" key="10">
    <source>
        <dbReference type="SAM" id="Phobius"/>
    </source>
</evidence>
<feature type="transmembrane region" description="Helical" evidence="10">
    <location>
        <begin position="52"/>
        <end position="70"/>
    </location>
</feature>
<protein>
    <submittedName>
        <fullName evidence="11">Mitochondrial carrier protein</fullName>
    </submittedName>
</protein>
<dbReference type="Proteomes" id="UP000321518">
    <property type="component" value="Unassembled WGS sequence"/>
</dbReference>
<proteinExistence type="inferred from homology"/>
<evidence type="ECO:0000313" key="11">
    <source>
        <dbReference type="EMBL" id="GEM12456.1"/>
    </source>
</evidence>
<dbReference type="SUPFAM" id="SSF103506">
    <property type="entry name" value="Mitochondrial carrier"/>
    <property type="match status" value="1"/>
</dbReference>
<feature type="transmembrane region" description="Helical" evidence="10">
    <location>
        <begin position="471"/>
        <end position="491"/>
    </location>
</feature>
<comment type="similarity">
    <text evidence="2">Belongs to the mitochondrial carrier (TC 2.A.29) family.</text>
</comment>
<dbReference type="GO" id="GO:1990575">
    <property type="term" value="P:mitochondrial L-ornithine transmembrane transport"/>
    <property type="evidence" value="ECO:0007669"/>
    <property type="project" value="TreeGrafter"/>
</dbReference>
<comment type="subcellular location">
    <subcellularLocation>
        <location evidence="1">Mitochondrion membrane</location>
        <topology evidence="1">Multi-pass membrane protein</topology>
    </subcellularLocation>
</comment>
<dbReference type="EMBL" id="BJWK01000021">
    <property type="protein sequence ID" value="GEM12456.1"/>
    <property type="molecule type" value="Genomic_DNA"/>
</dbReference>
<feature type="region of interest" description="Disordered" evidence="9">
    <location>
        <begin position="316"/>
        <end position="349"/>
    </location>
</feature>
<reference evidence="11 12" key="1">
    <citation type="submission" date="2019-07" db="EMBL/GenBank/DDBJ databases">
        <title>Rhodotorula toruloides NBRC10032 genome sequencing.</title>
        <authorList>
            <person name="Shida Y."/>
            <person name="Takaku H."/>
            <person name="Ogasawara W."/>
            <person name="Mori K."/>
        </authorList>
    </citation>
    <scope>NUCLEOTIDE SEQUENCE [LARGE SCALE GENOMIC DNA]</scope>
    <source>
        <strain evidence="11 12">NBRC10032</strain>
    </source>
</reference>
<keyword evidence="5" id="KW-0677">Repeat</keyword>
<keyword evidence="4 10" id="KW-0812">Transmembrane</keyword>
<evidence type="ECO:0000256" key="2">
    <source>
        <dbReference type="ARBA" id="ARBA00006375"/>
    </source>
</evidence>
<feature type="transmembrane region" description="Helical" evidence="10">
    <location>
        <begin position="90"/>
        <end position="110"/>
    </location>
</feature>
<evidence type="ECO:0000256" key="1">
    <source>
        <dbReference type="ARBA" id="ARBA00004225"/>
    </source>
</evidence>
<evidence type="ECO:0000256" key="6">
    <source>
        <dbReference type="ARBA" id="ARBA00022989"/>
    </source>
</evidence>
<dbReference type="InterPro" id="IPR023395">
    <property type="entry name" value="MCP_dom_sf"/>
</dbReference>
<keyword evidence="7" id="KW-0496">Mitochondrion</keyword>
<sequence>MFKRPVRLFRPVKISTWAGIQAIAEEHGRSVTPGFVRGLLRKEGWRFFPKHVFPPLAINATIGLTLFTAYTTSESQLTPRFDSPAASFLLIPFISGSLAGAAQSLISAPLDNARLLLLRRQRFLRLAKADSHNPRLRRLHTLRLATSAAGTPFVSWWGLLRDAVFQSARTAGLGGAAATTARDRLEQGRRWARRGWSLFGLSLVKDSVGFGIFFVIFEVGREASRIAGLNWDGIDPHKAEDIEEKQRRTPTGLVLQSLGILISGGIAGWIFSIIARPFERMRGAIWEGRSKWAEKDGRLKVIEELALAGTEASVRSERAQEVQRKRRRTSAGGASERRANDQLGPNGRKEFRVRIGRIRSVSRKLHEGQLRQRQVGPPVPPSTAIALRQPMPSAPSLVRAACQRYGSLTFLFASRTTLQIVDTRRKASACSATPRPLPPQRLPVGPTRLSARGRKAVEELRKQASGRGWRAGAKVLSYIPPYAVGFFFYALTSGDLKIEV</sequence>
<dbReference type="OrthoDB" id="3364892at2759"/>
<evidence type="ECO:0000256" key="7">
    <source>
        <dbReference type="ARBA" id="ARBA00023128"/>
    </source>
</evidence>
<dbReference type="PANTHER" id="PTHR45624:SF52">
    <property type="entry name" value="MITOCHONDRIAL CARRIER"/>
    <property type="match status" value="1"/>
</dbReference>
<dbReference type="GO" id="GO:0031966">
    <property type="term" value="C:mitochondrial membrane"/>
    <property type="evidence" value="ECO:0007669"/>
    <property type="project" value="UniProtKB-SubCell"/>
</dbReference>
<feature type="transmembrane region" description="Helical" evidence="10">
    <location>
        <begin position="196"/>
        <end position="217"/>
    </location>
</feature>
<evidence type="ECO:0000256" key="8">
    <source>
        <dbReference type="ARBA" id="ARBA00023136"/>
    </source>
</evidence>
<dbReference type="AlphaFoldDB" id="A0A511KRE7"/>
<name>A0A511KRE7_RHOTO</name>
<evidence type="ECO:0000256" key="5">
    <source>
        <dbReference type="ARBA" id="ARBA00022737"/>
    </source>
</evidence>